<keyword evidence="12" id="KW-1185">Reference proteome</keyword>
<dbReference type="GO" id="GO:0005840">
    <property type="term" value="C:ribosome"/>
    <property type="evidence" value="ECO:0007669"/>
    <property type="project" value="UniProtKB-KW"/>
</dbReference>
<dbReference type="Pfam" id="PF03948">
    <property type="entry name" value="Ribosomal_L9_C"/>
    <property type="match status" value="1"/>
</dbReference>
<evidence type="ECO:0000256" key="9">
    <source>
        <dbReference type="SAM" id="MobiDB-lite"/>
    </source>
</evidence>
<name>A0A255YTY6_9PROT</name>
<dbReference type="Proteomes" id="UP000216998">
    <property type="component" value="Unassembled WGS sequence"/>
</dbReference>
<feature type="region of interest" description="Disordered" evidence="9">
    <location>
        <begin position="162"/>
        <end position="184"/>
    </location>
</feature>
<dbReference type="InterPro" id="IPR000244">
    <property type="entry name" value="Ribosomal_bL9"/>
</dbReference>
<evidence type="ECO:0000259" key="10">
    <source>
        <dbReference type="PROSITE" id="PS00651"/>
    </source>
</evidence>
<dbReference type="SUPFAM" id="SSF55658">
    <property type="entry name" value="L9 N-domain-like"/>
    <property type="match status" value="1"/>
</dbReference>
<evidence type="ECO:0000256" key="2">
    <source>
        <dbReference type="ARBA" id="ARBA00022730"/>
    </source>
</evidence>
<dbReference type="InterPro" id="IPR020070">
    <property type="entry name" value="Ribosomal_bL9_N"/>
</dbReference>
<dbReference type="GO" id="GO:0003735">
    <property type="term" value="F:structural constituent of ribosome"/>
    <property type="evidence" value="ECO:0007669"/>
    <property type="project" value="InterPro"/>
</dbReference>
<keyword evidence="8" id="KW-0175">Coiled coil</keyword>
<organism evidence="11 12">
    <name type="scientific">Niveispirillum lacus</name>
    <dbReference type="NCBI Taxonomy" id="1981099"/>
    <lineage>
        <taxon>Bacteria</taxon>
        <taxon>Pseudomonadati</taxon>
        <taxon>Pseudomonadota</taxon>
        <taxon>Alphaproteobacteria</taxon>
        <taxon>Rhodospirillales</taxon>
        <taxon>Azospirillaceae</taxon>
        <taxon>Niveispirillum</taxon>
    </lineage>
</organism>
<dbReference type="OrthoDB" id="9788336at2"/>
<reference evidence="11 12" key="1">
    <citation type="submission" date="2017-07" db="EMBL/GenBank/DDBJ databases">
        <title>Niveispirillum cyanobacteriorum sp. nov., isolated from cyanobacterial aggregates in a eutrophic lake.</title>
        <authorList>
            <person name="Cai H."/>
        </authorList>
    </citation>
    <scope>NUCLEOTIDE SEQUENCE [LARGE SCALE GENOMIC DNA]</scope>
    <source>
        <strain evidence="12">TH1-14</strain>
    </source>
</reference>
<comment type="caution">
    <text evidence="11">The sequence shown here is derived from an EMBL/GenBank/DDBJ whole genome shotgun (WGS) entry which is preliminary data.</text>
</comment>
<feature type="coiled-coil region" evidence="8">
    <location>
        <begin position="37"/>
        <end position="71"/>
    </location>
</feature>
<dbReference type="GO" id="GO:0006412">
    <property type="term" value="P:translation"/>
    <property type="evidence" value="ECO:0007669"/>
    <property type="project" value="UniProtKB-UniRule"/>
</dbReference>
<sequence>MDVILLERVEKLGQLGQVVKVKPGYARNYLLPKKKALRATKQNLAYFEAQKAQIEARNLELKQEAEVVAKKVDGVSVVVVRQAAESGVLYGSVTSRDIAEAVTATGTTIARAQVAIADPIKTLGLFKVKVVLHPEVAVSVTVNVARSVEEAAVQAARGGMVVGNDQDDEDETVEETEATEETEA</sequence>
<dbReference type="PANTHER" id="PTHR21368">
    <property type="entry name" value="50S RIBOSOMAL PROTEIN L9"/>
    <property type="match status" value="1"/>
</dbReference>
<dbReference type="GO" id="GO:1990904">
    <property type="term" value="C:ribonucleoprotein complex"/>
    <property type="evidence" value="ECO:0007669"/>
    <property type="project" value="UniProtKB-KW"/>
</dbReference>
<evidence type="ECO:0000256" key="8">
    <source>
        <dbReference type="SAM" id="Coils"/>
    </source>
</evidence>
<dbReference type="InterPro" id="IPR020069">
    <property type="entry name" value="Ribosomal_bL9_C"/>
</dbReference>
<feature type="compositionally biased region" description="Acidic residues" evidence="9">
    <location>
        <begin position="165"/>
        <end position="184"/>
    </location>
</feature>
<dbReference type="Pfam" id="PF01281">
    <property type="entry name" value="Ribosomal_L9_N"/>
    <property type="match status" value="1"/>
</dbReference>
<evidence type="ECO:0000313" key="11">
    <source>
        <dbReference type="EMBL" id="OYQ32683.1"/>
    </source>
</evidence>
<evidence type="ECO:0000256" key="3">
    <source>
        <dbReference type="ARBA" id="ARBA00022884"/>
    </source>
</evidence>
<dbReference type="InterPro" id="IPR020594">
    <property type="entry name" value="Ribosomal_bL9_bac/chp"/>
</dbReference>
<evidence type="ECO:0000256" key="5">
    <source>
        <dbReference type="ARBA" id="ARBA00023274"/>
    </source>
</evidence>
<proteinExistence type="inferred from homology"/>
<gene>
    <name evidence="7" type="primary">rplI</name>
    <name evidence="11" type="ORF">CHU95_18130</name>
</gene>
<dbReference type="EMBL" id="NOXU01000031">
    <property type="protein sequence ID" value="OYQ32683.1"/>
    <property type="molecule type" value="Genomic_DNA"/>
</dbReference>
<evidence type="ECO:0000256" key="6">
    <source>
        <dbReference type="ARBA" id="ARBA00035292"/>
    </source>
</evidence>
<dbReference type="RefSeq" id="WP_094457719.1">
    <property type="nucleotide sequence ID" value="NZ_NOXU01000031.1"/>
</dbReference>
<keyword evidence="2 7" id="KW-0699">rRNA-binding</keyword>
<dbReference type="HAMAP" id="MF_00503">
    <property type="entry name" value="Ribosomal_bL9"/>
    <property type="match status" value="1"/>
</dbReference>
<dbReference type="AlphaFoldDB" id="A0A255YTY6"/>
<protein>
    <recommendedName>
        <fullName evidence="6 7">Large ribosomal subunit protein bL9</fullName>
    </recommendedName>
</protein>
<evidence type="ECO:0000313" key="12">
    <source>
        <dbReference type="Proteomes" id="UP000216998"/>
    </source>
</evidence>
<feature type="domain" description="Ribosomal protein L9" evidence="10">
    <location>
        <begin position="13"/>
        <end position="40"/>
    </location>
</feature>
<evidence type="ECO:0000256" key="7">
    <source>
        <dbReference type="HAMAP-Rule" id="MF_00503"/>
    </source>
</evidence>
<evidence type="ECO:0000256" key="1">
    <source>
        <dbReference type="ARBA" id="ARBA00010605"/>
    </source>
</evidence>
<keyword evidence="3 7" id="KW-0694">RNA-binding</keyword>
<keyword evidence="4 7" id="KW-0689">Ribosomal protein</keyword>
<dbReference type="GO" id="GO:0019843">
    <property type="term" value="F:rRNA binding"/>
    <property type="evidence" value="ECO:0007669"/>
    <property type="project" value="UniProtKB-UniRule"/>
</dbReference>
<dbReference type="Gene3D" id="3.10.430.100">
    <property type="entry name" value="Ribosomal protein L9, C-terminal domain"/>
    <property type="match status" value="1"/>
</dbReference>
<dbReference type="Gene3D" id="3.40.5.10">
    <property type="entry name" value="Ribosomal protein L9, N-terminal domain"/>
    <property type="match status" value="1"/>
</dbReference>
<keyword evidence="5 7" id="KW-0687">Ribonucleoprotein</keyword>
<dbReference type="InterPro" id="IPR036791">
    <property type="entry name" value="Ribosomal_bL9_C_sf"/>
</dbReference>
<comment type="similarity">
    <text evidence="1 7">Belongs to the bacterial ribosomal protein bL9 family.</text>
</comment>
<dbReference type="PROSITE" id="PS00651">
    <property type="entry name" value="RIBOSOMAL_L9"/>
    <property type="match status" value="1"/>
</dbReference>
<evidence type="ECO:0000256" key="4">
    <source>
        <dbReference type="ARBA" id="ARBA00022980"/>
    </source>
</evidence>
<dbReference type="SUPFAM" id="SSF55653">
    <property type="entry name" value="Ribosomal protein L9 C-domain"/>
    <property type="match status" value="1"/>
</dbReference>
<dbReference type="NCBIfam" id="TIGR00158">
    <property type="entry name" value="L9"/>
    <property type="match status" value="1"/>
</dbReference>
<dbReference type="InterPro" id="IPR009027">
    <property type="entry name" value="Ribosomal_bL9/RNase_H1_N"/>
</dbReference>
<accession>A0A255YTY6</accession>
<comment type="function">
    <text evidence="7">Binds to the 23S rRNA.</text>
</comment>
<dbReference type="InterPro" id="IPR036935">
    <property type="entry name" value="Ribosomal_bL9_N_sf"/>
</dbReference>